<dbReference type="EMBL" id="NHZQ01000121">
    <property type="protein sequence ID" value="PSK51785.1"/>
    <property type="molecule type" value="Genomic_DNA"/>
</dbReference>
<dbReference type="Proteomes" id="UP000243723">
    <property type="component" value="Unassembled WGS sequence"/>
</dbReference>
<dbReference type="SMART" id="SM00173">
    <property type="entry name" value="RAS"/>
    <property type="match status" value="1"/>
</dbReference>
<dbReference type="Gene3D" id="3.40.50.300">
    <property type="entry name" value="P-loop containing nucleotide triphosphate hydrolases"/>
    <property type="match status" value="1"/>
</dbReference>
<keyword evidence="4" id="KW-1185">Reference proteome</keyword>
<organism evidence="3 4">
    <name type="scientific">Elsinoe australis</name>
    <dbReference type="NCBI Taxonomy" id="40998"/>
    <lineage>
        <taxon>Eukaryota</taxon>
        <taxon>Fungi</taxon>
        <taxon>Dikarya</taxon>
        <taxon>Ascomycota</taxon>
        <taxon>Pezizomycotina</taxon>
        <taxon>Dothideomycetes</taxon>
        <taxon>Dothideomycetidae</taxon>
        <taxon>Myriangiales</taxon>
        <taxon>Elsinoaceae</taxon>
        <taxon>Elsinoe</taxon>
    </lineage>
</organism>
<feature type="region of interest" description="Disordered" evidence="2">
    <location>
        <begin position="145"/>
        <end position="195"/>
    </location>
</feature>
<evidence type="ECO:0008006" key="5">
    <source>
        <dbReference type="Google" id="ProtNLM"/>
    </source>
</evidence>
<dbReference type="NCBIfam" id="TIGR00231">
    <property type="entry name" value="small_GTP"/>
    <property type="match status" value="1"/>
</dbReference>
<feature type="compositionally biased region" description="Gly residues" evidence="2">
    <location>
        <begin position="158"/>
        <end position="168"/>
    </location>
</feature>
<dbReference type="GO" id="GO:0003924">
    <property type="term" value="F:GTPase activity"/>
    <property type="evidence" value="ECO:0007669"/>
    <property type="project" value="InterPro"/>
</dbReference>
<reference evidence="3 4" key="1">
    <citation type="submission" date="2017-05" db="EMBL/GenBank/DDBJ databases">
        <title>Draft genome sequence of Elsinoe australis.</title>
        <authorList>
            <person name="Cheng Q."/>
        </authorList>
    </citation>
    <scope>NUCLEOTIDE SEQUENCE [LARGE SCALE GENOMIC DNA]</scope>
    <source>
        <strain evidence="3 4">NL1</strain>
    </source>
</reference>
<protein>
    <recommendedName>
        <fullName evidence="5">GTP-binding protein ypt4</fullName>
    </recommendedName>
</protein>
<dbReference type="OrthoDB" id="9989112at2759"/>
<dbReference type="GO" id="GO:0005525">
    <property type="term" value="F:GTP binding"/>
    <property type="evidence" value="ECO:0007669"/>
    <property type="project" value="InterPro"/>
</dbReference>
<evidence type="ECO:0000256" key="1">
    <source>
        <dbReference type="ARBA" id="ARBA00006270"/>
    </source>
</evidence>
<dbReference type="STRING" id="40998.A0A2P7ZU97"/>
<comment type="caution">
    <text evidence="3">The sequence shown here is derived from an EMBL/GenBank/DDBJ whole genome shotgun (WGS) entry which is preliminary data.</text>
</comment>
<evidence type="ECO:0000256" key="2">
    <source>
        <dbReference type="SAM" id="MobiDB-lite"/>
    </source>
</evidence>
<dbReference type="Pfam" id="PF00071">
    <property type="entry name" value="Ras"/>
    <property type="match status" value="1"/>
</dbReference>
<dbReference type="CDD" id="cd00154">
    <property type="entry name" value="Rab"/>
    <property type="match status" value="1"/>
</dbReference>
<accession>A0A2P7ZU97</accession>
<dbReference type="InterPro" id="IPR050209">
    <property type="entry name" value="Rab_GTPases_membrane_traffic"/>
</dbReference>
<name>A0A2P7ZU97_9PEZI</name>
<dbReference type="SMART" id="SM00174">
    <property type="entry name" value="RHO"/>
    <property type="match status" value="1"/>
</dbReference>
<comment type="similarity">
    <text evidence="1">Belongs to the small GTPase superfamily. Rab family.</text>
</comment>
<dbReference type="InterPro" id="IPR005225">
    <property type="entry name" value="Small_GTP-bd"/>
</dbReference>
<dbReference type="PANTHER" id="PTHR47979">
    <property type="entry name" value="DRAB11-RELATED"/>
    <property type="match status" value="1"/>
</dbReference>
<dbReference type="SMART" id="SM00175">
    <property type="entry name" value="RAB"/>
    <property type="match status" value="1"/>
</dbReference>
<dbReference type="InterPro" id="IPR001806">
    <property type="entry name" value="Small_GTPase"/>
</dbReference>
<dbReference type="PROSITE" id="PS51419">
    <property type="entry name" value="RAB"/>
    <property type="match status" value="1"/>
</dbReference>
<dbReference type="FunFam" id="3.40.50.300:FF:001447">
    <property type="entry name" value="Ras-related protein Rab-1B"/>
    <property type="match status" value="1"/>
</dbReference>
<sequence length="313" mass="33540">MSHRRPSPPPSTQQQQQHNHYDYLLKIILLGPSGSGKTSLLHHFLHSTPLLLSSQTIGVEFASKILVLGSGRSTRRIKLQLWDTAGTERFRSVSRSYYRGAAGAVLVWDVCSAKSFGVAGEFLRDARVLGSRGLCVVGVGNKVDKTEDEEGDEEGGGDGRGYGQGMGGYSASLSSRGSRRSWAGEEEEVGRGREVDADTARQWAGLNKVPVVLETSAMSGEGVQEVFERLARMILTKIELGEVNPDDPNSGIQYGDFGGWGIDADDGRSLKSGMTIEDGGSLVAYSGQRLRGQKRGVQLGGWGDVFGGRGGCC</sequence>
<evidence type="ECO:0000313" key="3">
    <source>
        <dbReference type="EMBL" id="PSK51785.1"/>
    </source>
</evidence>
<dbReference type="InterPro" id="IPR027417">
    <property type="entry name" value="P-loop_NTPase"/>
</dbReference>
<proteinExistence type="inferred from homology"/>
<feature type="compositionally biased region" description="Acidic residues" evidence="2">
    <location>
        <begin position="146"/>
        <end position="156"/>
    </location>
</feature>
<dbReference type="PRINTS" id="PR00449">
    <property type="entry name" value="RASTRNSFRMNG"/>
</dbReference>
<dbReference type="SUPFAM" id="SSF52540">
    <property type="entry name" value="P-loop containing nucleoside triphosphate hydrolases"/>
    <property type="match status" value="1"/>
</dbReference>
<dbReference type="AlphaFoldDB" id="A0A2P7ZU97"/>
<gene>
    <name evidence="3" type="ORF">B9Z65_3052</name>
</gene>
<evidence type="ECO:0000313" key="4">
    <source>
        <dbReference type="Proteomes" id="UP000243723"/>
    </source>
</evidence>